<accession>A0A1X0QJR3</accession>
<evidence type="ECO:0000313" key="3">
    <source>
        <dbReference type="Proteomes" id="UP000192501"/>
    </source>
</evidence>
<dbReference type="VEuPathDB" id="MicrosporidiaDB:A0H76_2528"/>
<keyword evidence="1" id="KW-0812">Transmembrane</keyword>
<dbReference type="EMBL" id="LTAI01000080">
    <property type="protein sequence ID" value="ORD99997.1"/>
    <property type="molecule type" value="Genomic_DNA"/>
</dbReference>
<feature type="transmembrane region" description="Helical" evidence="1">
    <location>
        <begin position="53"/>
        <end position="70"/>
    </location>
</feature>
<dbReference type="AlphaFoldDB" id="A0A1X0QJR3"/>
<protein>
    <submittedName>
        <fullName evidence="2">Uncharacterized protein</fullName>
    </submittedName>
</protein>
<comment type="caution">
    <text evidence="2">The sequence shown here is derived from an EMBL/GenBank/DDBJ whole genome shotgun (WGS) entry which is preliminary data.</text>
</comment>
<organism evidence="2 3">
    <name type="scientific">Hepatospora eriocheir</name>
    <dbReference type="NCBI Taxonomy" id="1081669"/>
    <lineage>
        <taxon>Eukaryota</taxon>
        <taxon>Fungi</taxon>
        <taxon>Fungi incertae sedis</taxon>
        <taxon>Microsporidia</taxon>
        <taxon>Hepatosporidae</taxon>
        <taxon>Hepatospora</taxon>
    </lineage>
</organism>
<proteinExistence type="predicted"/>
<name>A0A1X0QJR3_9MICR</name>
<dbReference type="VEuPathDB" id="MicrosporidiaDB:HERIO_1173"/>
<dbReference type="Proteomes" id="UP000192501">
    <property type="component" value="Unassembled WGS sequence"/>
</dbReference>
<gene>
    <name evidence="2" type="ORF">A0H76_2528</name>
</gene>
<reference evidence="2 3" key="1">
    <citation type="journal article" date="2017" name="Environ. Microbiol.">
        <title>Decay of the glycolytic pathway and adaptation to intranuclear parasitism within Enterocytozoonidae microsporidia.</title>
        <authorList>
            <person name="Wiredu Boakye D."/>
            <person name="Jaroenlak P."/>
            <person name="Prachumwat A."/>
            <person name="Williams T.A."/>
            <person name="Bateman K.S."/>
            <person name="Itsathitphaisarn O."/>
            <person name="Sritunyalucksana K."/>
            <person name="Paszkiewicz K.H."/>
            <person name="Moore K.A."/>
            <person name="Stentiford G.D."/>
            <person name="Williams B.A."/>
        </authorList>
    </citation>
    <scope>NUCLEOTIDE SEQUENCE [LARGE SCALE GENOMIC DNA]</scope>
    <source>
        <strain evidence="3">canceri</strain>
    </source>
</reference>
<keyword evidence="1" id="KW-1133">Transmembrane helix</keyword>
<sequence>MFLLNFICCSNLLPSSLYYDEVKSIVKQRICDSKLEKSILESCVKSKSKEVDFTYLIIIIFSIFIIKILIK</sequence>
<evidence type="ECO:0000256" key="1">
    <source>
        <dbReference type="SAM" id="Phobius"/>
    </source>
</evidence>
<evidence type="ECO:0000313" key="2">
    <source>
        <dbReference type="EMBL" id="ORD99997.1"/>
    </source>
</evidence>
<keyword evidence="1" id="KW-0472">Membrane</keyword>